<accession>A0ABV8CFI9</accession>
<reference evidence="2" key="1">
    <citation type="journal article" date="2019" name="Int. J. Syst. Evol. Microbiol.">
        <title>The Global Catalogue of Microorganisms (GCM) 10K type strain sequencing project: providing services to taxonomists for standard genome sequencing and annotation.</title>
        <authorList>
            <consortium name="The Broad Institute Genomics Platform"/>
            <consortium name="The Broad Institute Genome Sequencing Center for Infectious Disease"/>
            <person name="Wu L."/>
            <person name="Ma J."/>
        </authorList>
    </citation>
    <scope>NUCLEOTIDE SEQUENCE [LARGE SCALE GENOMIC DNA]</scope>
    <source>
        <strain evidence="2">CCUG 59858</strain>
    </source>
</reference>
<proteinExistence type="predicted"/>
<evidence type="ECO:0000313" key="2">
    <source>
        <dbReference type="Proteomes" id="UP001595758"/>
    </source>
</evidence>
<comment type="caution">
    <text evidence="1">The sequence shown here is derived from an EMBL/GenBank/DDBJ whole genome shotgun (WGS) entry which is preliminary data.</text>
</comment>
<gene>
    <name evidence="1" type="ORF">ACFORL_06775</name>
</gene>
<dbReference type="RefSeq" id="WP_382342377.1">
    <property type="nucleotide sequence ID" value="NZ_JBHSAB010000012.1"/>
</dbReference>
<sequence>MPLTNREETIIAAWIAKLSQIKTDRKDLKQKLLSTLQEGGNPIARLRNFNQLRDTLLSDHHDQGLFWTASFDLFWDIVASLSFGLIKRSGTGSRLREALTEEPQIYIKSINLETLNTIENNQISLTDSQFQHASVDEIVSDIKTRLSKYTADRKEIDLLLERITLLKKYAKPDHNVTPALDPKAYKCLLDEVFKQYPIHSLHYFFNYYERHLHHDIPKLNQYLIIDKISDELMKTFIDKQPTIHQRIHNNISLLLLLSVHRPEVPANHKAGNRHNQQQGFIGFLNALVANNTTDIPLDNPFCKHIIHHIKEQLFNEESADEHARSQSKEILSSSGTEDNYMELLKKLYQKHRFKSQDNPLLVLFARKLCERLFTDYFSWQNNAFQKTGTGPSGKEMLLWQDNGLANQLVQFISENILERKGQYFLMGENQKSMELSNQVKLMSTTSYSSNIPVEMRQVEQFYMELSLNYSAYRNPEMLYRVARGIRSIVDHFSRDQQYWLVSRLAKILPSAVMKKLNHILVELKFYDDEKDIPQTKPEETSTAAILIANIKANIDLAKNAFQSLDAAAENQAISCALTDFRQCLSLPKLASKDLLELQSILNMELHEHYLTHTLSAIFRSLIEFALSKQVTAAEPSPGRSRYSLMAEDAGTIQHSPEAMQRNQDFA</sequence>
<protein>
    <submittedName>
        <fullName evidence="1">Uncharacterized protein</fullName>
    </submittedName>
</protein>
<dbReference type="Proteomes" id="UP001595758">
    <property type="component" value="Unassembled WGS sequence"/>
</dbReference>
<dbReference type="EMBL" id="JBHSAB010000012">
    <property type="protein sequence ID" value="MFC3908780.1"/>
    <property type="molecule type" value="Genomic_DNA"/>
</dbReference>
<organism evidence="1 2">
    <name type="scientific">Legionella dresdenensis</name>
    <dbReference type="NCBI Taxonomy" id="450200"/>
    <lineage>
        <taxon>Bacteria</taxon>
        <taxon>Pseudomonadati</taxon>
        <taxon>Pseudomonadota</taxon>
        <taxon>Gammaproteobacteria</taxon>
        <taxon>Legionellales</taxon>
        <taxon>Legionellaceae</taxon>
        <taxon>Legionella</taxon>
    </lineage>
</organism>
<evidence type="ECO:0000313" key="1">
    <source>
        <dbReference type="EMBL" id="MFC3908780.1"/>
    </source>
</evidence>
<name>A0ABV8CFI9_9GAMM</name>
<keyword evidence="2" id="KW-1185">Reference proteome</keyword>